<dbReference type="AlphaFoldDB" id="A0A4W4F4D3"/>
<evidence type="ECO:0000256" key="1">
    <source>
        <dbReference type="ARBA" id="ARBA00004370"/>
    </source>
</evidence>
<reference evidence="11" key="1">
    <citation type="journal article" date="2014" name="Science">
        <title>Nonhuman genetics. Genomic basis for the convergent evolution of electric organs.</title>
        <authorList>
            <person name="Gallant J.R."/>
            <person name="Traeger L.L."/>
            <person name="Volkening J.D."/>
            <person name="Moffett H."/>
            <person name="Chen P.H."/>
            <person name="Novina C.D."/>
            <person name="Phillips G.N.Jr."/>
            <person name="Anand R."/>
            <person name="Wells G.B."/>
            <person name="Pinch M."/>
            <person name="Guth R."/>
            <person name="Unguez G.A."/>
            <person name="Albert J.S."/>
            <person name="Zakon H.H."/>
            <person name="Samanta M.P."/>
            <person name="Sussman M.R."/>
        </authorList>
    </citation>
    <scope>NUCLEOTIDE SEQUENCE [LARGE SCALE GENOMIC DNA]</scope>
</reference>
<dbReference type="Gene3D" id="1.20.1070.10">
    <property type="entry name" value="Rhodopsin 7-helix transmembrane proteins"/>
    <property type="match status" value="1"/>
</dbReference>
<dbReference type="PRINTS" id="PR00237">
    <property type="entry name" value="GPCRRHODOPSN"/>
</dbReference>
<dbReference type="Ensembl" id="ENSEEET00000019235.2">
    <property type="protein sequence ID" value="ENSEEEP00000019024.2"/>
    <property type="gene ID" value="ENSEEEG00000009336.2"/>
</dbReference>
<evidence type="ECO:0000259" key="9">
    <source>
        <dbReference type="PROSITE" id="PS50262"/>
    </source>
</evidence>
<dbReference type="Pfam" id="PF00001">
    <property type="entry name" value="7tm_1"/>
    <property type="match status" value="1"/>
</dbReference>
<feature type="transmembrane region" description="Helical" evidence="8">
    <location>
        <begin position="247"/>
        <end position="268"/>
    </location>
</feature>
<feature type="domain" description="G-protein coupled receptors family 1 profile" evidence="9">
    <location>
        <begin position="39"/>
        <end position="266"/>
    </location>
</feature>
<evidence type="ECO:0000256" key="3">
    <source>
        <dbReference type="ARBA" id="ARBA00022989"/>
    </source>
</evidence>
<evidence type="ECO:0000256" key="4">
    <source>
        <dbReference type="ARBA" id="ARBA00023040"/>
    </source>
</evidence>
<dbReference type="GeneTree" id="ENSGT00950000182966"/>
<dbReference type="OMA" id="HEVKAWK"/>
<dbReference type="GO" id="GO:0006955">
    <property type="term" value="P:immune response"/>
    <property type="evidence" value="ECO:0007669"/>
    <property type="project" value="TreeGrafter"/>
</dbReference>
<dbReference type="InterPro" id="IPR000276">
    <property type="entry name" value="GPCR_Rhodpsn"/>
</dbReference>
<evidence type="ECO:0000256" key="6">
    <source>
        <dbReference type="ARBA" id="ARBA00023170"/>
    </source>
</evidence>
<evidence type="ECO:0000256" key="8">
    <source>
        <dbReference type="SAM" id="Phobius"/>
    </source>
</evidence>
<dbReference type="InterPro" id="IPR017452">
    <property type="entry name" value="GPCR_Rhodpsn_7TM"/>
</dbReference>
<reference evidence="10" key="4">
    <citation type="submission" date="2025-08" db="UniProtKB">
        <authorList>
            <consortium name="Ensembl"/>
        </authorList>
    </citation>
    <scope>IDENTIFICATION</scope>
</reference>
<feature type="transmembrane region" description="Helical" evidence="8">
    <location>
        <begin position="28"/>
        <end position="48"/>
    </location>
</feature>
<keyword evidence="4" id="KW-0297">G-protein coupled receptor</keyword>
<evidence type="ECO:0000256" key="2">
    <source>
        <dbReference type="ARBA" id="ARBA00022692"/>
    </source>
</evidence>
<comment type="subcellular location">
    <subcellularLocation>
        <location evidence="1">Membrane</location>
    </subcellularLocation>
</comment>
<keyword evidence="6" id="KW-0675">Receptor</keyword>
<evidence type="ECO:0000256" key="7">
    <source>
        <dbReference type="ARBA" id="ARBA00023224"/>
    </source>
</evidence>
<protein>
    <recommendedName>
        <fullName evidence="9">G-protein coupled receptors family 1 profile domain-containing protein</fullName>
    </recommendedName>
</protein>
<dbReference type="Proteomes" id="UP000314983">
    <property type="component" value="Chromosome 9"/>
</dbReference>
<evidence type="ECO:0000313" key="11">
    <source>
        <dbReference type="Proteomes" id="UP000314983"/>
    </source>
</evidence>
<reference evidence="11" key="2">
    <citation type="journal article" date="2017" name="Sci. Adv.">
        <title>A tail of two voltages: Proteomic comparison of the three electric organs of the electric eel.</title>
        <authorList>
            <person name="Traeger L.L."/>
            <person name="Sabat G."/>
            <person name="Barrett-Wilt G.A."/>
            <person name="Wells G.B."/>
            <person name="Sussman M.R."/>
        </authorList>
    </citation>
    <scope>NUCLEOTIDE SEQUENCE [LARGE SCALE GENOMIC DNA]</scope>
</reference>
<feature type="transmembrane region" description="Helical" evidence="8">
    <location>
        <begin position="95"/>
        <end position="116"/>
    </location>
</feature>
<keyword evidence="3 8" id="KW-1133">Transmembrane helix</keyword>
<reference evidence="10" key="3">
    <citation type="submission" date="2020-05" db="EMBL/GenBank/DDBJ databases">
        <title>Electrophorus electricus (electric eel) genome, fEleEle1, primary haplotype.</title>
        <authorList>
            <person name="Myers G."/>
            <person name="Meyer A."/>
            <person name="Fedrigo O."/>
            <person name="Formenti G."/>
            <person name="Rhie A."/>
            <person name="Tracey A."/>
            <person name="Sims Y."/>
            <person name="Jarvis E.D."/>
        </authorList>
    </citation>
    <scope>NUCLEOTIDE SEQUENCE [LARGE SCALE GENOMIC DNA]</scope>
</reference>
<reference evidence="10" key="5">
    <citation type="submission" date="2025-09" db="UniProtKB">
        <authorList>
            <consortium name="Ensembl"/>
        </authorList>
    </citation>
    <scope>IDENTIFICATION</scope>
</reference>
<accession>A0A4W4F4D3</accession>
<dbReference type="GO" id="GO:0019957">
    <property type="term" value="F:C-C chemokine binding"/>
    <property type="evidence" value="ECO:0007669"/>
    <property type="project" value="TreeGrafter"/>
</dbReference>
<dbReference type="SUPFAM" id="SSF81321">
    <property type="entry name" value="Family A G protein-coupled receptor-like"/>
    <property type="match status" value="1"/>
</dbReference>
<dbReference type="PANTHER" id="PTHR10489">
    <property type="entry name" value="CELL ADHESION MOLECULE"/>
    <property type="match status" value="1"/>
</dbReference>
<dbReference type="GO" id="GO:0019722">
    <property type="term" value="P:calcium-mediated signaling"/>
    <property type="evidence" value="ECO:0007669"/>
    <property type="project" value="TreeGrafter"/>
</dbReference>
<keyword evidence="11" id="KW-1185">Reference proteome</keyword>
<feature type="transmembrane region" description="Helical" evidence="8">
    <location>
        <begin position="137"/>
        <end position="161"/>
    </location>
</feature>
<feature type="transmembrane region" description="Helical" evidence="8">
    <location>
        <begin position="224"/>
        <end position="241"/>
    </location>
</feature>
<feature type="transmembrane region" description="Helical" evidence="8">
    <location>
        <begin position="60"/>
        <end position="83"/>
    </location>
</feature>
<dbReference type="GO" id="GO:0060326">
    <property type="term" value="P:cell chemotaxis"/>
    <property type="evidence" value="ECO:0007669"/>
    <property type="project" value="TreeGrafter"/>
</dbReference>
<organism evidence="10 11">
    <name type="scientific">Electrophorus electricus</name>
    <name type="common">Electric eel</name>
    <name type="synonym">Gymnotus electricus</name>
    <dbReference type="NCBI Taxonomy" id="8005"/>
    <lineage>
        <taxon>Eukaryota</taxon>
        <taxon>Metazoa</taxon>
        <taxon>Chordata</taxon>
        <taxon>Craniata</taxon>
        <taxon>Vertebrata</taxon>
        <taxon>Euteleostomi</taxon>
        <taxon>Actinopterygii</taxon>
        <taxon>Neopterygii</taxon>
        <taxon>Teleostei</taxon>
        <taxon>Ostariophysi</taxon>
        <taxon>Gymnotiformes</taxon>
        <taxon>Gymnotoidei</taxon>
        <taxon>Gymnotidae</taxon>
        <taxon>Electrophorus</taxon>
    </lineage>
</organism>
<dbReference type="GO" id="GO:0016493">
    <property type="term" value="F:C-C chemokine receptor activity"/>
    <property type="evidence" value="ECO:0007669"/>
    <property type="project" value="TreeGrafter"/>
</dbReference>
<keyword evidence="5 8" id="KW-0472">Membrane</keyword>
<dbReference type="PANTHER" id="PTHR10489:SF946">
    <property type="entry name" value="LEUKOTRIENE B4 RECEPTOR 1-LIKE"/>
    <property type="match status" value="1"/>
</dbReference>
<dbReference type="PROSITE" id="PS50262">
    <property type="entry name" value="G_PROTEIN_RECEP_F1_2"/>
    <property type="match status" value="1"/>
</dbReference>
<evidence type="ECO:0000256" key="5">
    <source>
        <dbReference type="ARBA" id="ARBA00023136"/>
    </source>
</evidence>
<keyword evidence="2 8" id="KW-0812">Transmembrane</keyword>
<sequence>MTQFYCSSPATHVPPEHMLFPERVTSGVLVLCFVLGLPGNIAVLAVLICHLKEDCFTHRLMLNLAVSDLLTLLSLLLWIWTLLNSWTVGFVACKILSYEIYCYLYSSTLCVTLMNLQRYMQVLHPHICAKLGAREKKGFLCGIWMVSGVLASYVLVQYTVGYDQNSQFQSCYPQFRSDTELVATSLLEIVILAIFFSLLVYFYCSVHRGVSQSPFFRRNRMTKLITRIVVVIFIFWIPIPIKNVFYGINIAGALVFINSCVNPFLYTFSLRERIMGGQMSARVAG</sequence>
<proteinExistence type="predicted"/>
<name>A0A4W4F4D3_ELEEL</name>
<evidence type="ECO:0000313" key="10">
    <source>
        <dbReference type="Ensembl" id="ENSEEEP00000019024.2"/>
    </source>
</evidence>
<keyword evidence="7" id="KW-0807">Transducer</keyword>
<dbReference type="InterPro" id="IPR050119">
    <property type="entry name" value="CCR1-9-like"/>
</dbReference>
<dbReference type="GO" id="GO:0009897">
    <property type="term" value="C:external side of plasma membrane"/>
    <property type="evidence" value="ECO:0007669"/>
    <property type="project" value="TreeGrafter"/>
</dbReference>
<feature type="transmembrane region" description="Helical" evidence="8">
    <location>
        <begin position="181"/>
        <end position="203"/>
    </location>
</feature>
<dbReference type="GO" id="GO:0007204">
    <property type="term" value="P:positive regulation of cytosolic calcium ion concentration"/>
    <property type="evidence" value="ECO:0007669"/>
    <property type="project" value="TreeGrafter"/>
</dbReference>